<accession>A0A7U8C4X6</accession>
<proteinExistence type="predicted"/>
<keyword evidence="1" id="KW-0812">Transmembrane</keyword>
<sequence length="32" mass="3553">MHNNFDKSSLEFPLITLAAAAFLGLMFLPMVI</sequence>
<reference evidence="2 3" key="1">
    <citation type="submission" date="2006-02" db="EMBL/GenBank/DDBJ databases">
        <authorList>
            <person name="Pinhassi J."/>
            <person name="Pedros-Alio C."/>
            <person name="Ferriera S."/>
            <person name="Johnson J."/>
            <person name="Kravitz S."/>
            <person name="Halpern A."/>
            <person name="Remington K."/>
            <person name="Beeson K."/>
            <person name="Tran B."/>
            <person name="Rogers Y.-H."/>
            <person name="Friedman R."/>
            <person name="Venter J.C."/>
        </authorList>
    </citation>
    <scope>NUCLEOTIDE SEQUENCE [LARGE SCALE GENOMIC DNA]</scope>
    <source>
        <strain evidence="2 3">MED92</strain>
    </source>
</reference>
<feature type="transmembrane region" description="Helical" evidence="1">
    <location>
        <begin position="12"/>
        <end position="31"/>
    </location>
</feature>
<name>A0A7U8C4X6_NEPCE</name>
<dbReference type="EMBL" id="AAOW01000018">
    <property type="protein sequence ID" value="EAR60384.1"/>
    <property type="molecule type" value="Genomic_DNA"/>
</dbReference>
<evidence type="ECO:0000256" key="1">
    <source>
        <dbReference type="SAM" id="Phobius"/>
    </source>
</evidence>
<evidence type="ECO:0000313" key="2">
    <source>
        <dbReference type="EMBL" id="EAR60384.1"/>
    </source>
</evidence>
<organism evidence="2 3">
    <name type="scientific">Neptuniibacter caesariensis</name>
    <dbReference type="NCBI Taxonomy" id="207954"/>
    <lineage>
        <taxon>Bacteria</taxon>
        <taxon>Pseudomonadati</taxon>
        <taxon>Pseudomonadota</taxon>
        <taxon>Gammaproteobacteria</taxon>
        <taxon>Oceanospirillales</taxon>
        <taxon>Oceanospirillaceae</taxon>
        <taxon>Neptuniibacter</taxon>
    </lineage>
</organism>
<comment type="caution">
    <text evidence="2">The sequence shown here is derived from an EMBL/GenBank/DDBJ whole genome shotgun (WGS) entry which is preliminary data.</text>
</comment>
<dbReference type="AlphaFoldDB" id="A0A7U8C4X6"/>
<keyword evidence="1" id="KW-0472">Membrane</keyword>
<dbReference type="Proteomes" id="UP000002171">
    <property type="component" value="Unassembled WGS sequence"/>
</dbReference>
<gene>
    <name evidence="2" type="ORF">MED92_00929</name>
</gene>
<evidence type="ECO:0000313" key="3">
    <source>
        <dbReference type="Proteomes" id="UP000002171"/>
    </source>
</evidence>
<keyword evidence="1" id="KW-1133">Transmembrane helix</keyword>
<keyword evidence="3" id="KW-1185">Reference proteome</keyword>
<protein>
    <submittedName>
        <fullName evidence="2">Uncharacterized protein</fullName>
    </submittedName>
</protein>